<name>A0ACB6ZU28_THEGA</name>
<sequence length="379" mass="40577">MASKDDNLSFVLNAIHDVSFQQRPVPKALGDHEVLVEVKKTGICGSDVHFYQHGRIGPLVVEQPMVLGHESSGIVSQVGAKVTHLKQGDRVALEPGAVCEFCHECKIGKYELCGHIQFAATPPQDGTLGRYYRLPAGVSYLIPDSMTLEDAAMPLSVAVHAVANIANFRATQTIAVWGAGPVGLLCMAVAKALGAVRVIGIDIVPSRLEFAKNYAATDVFLPPAPNPNESKMEHSKRCADAMMKEFDLQERGGVNTVDVVVDASGAEPSIQTALHVVKAGGTFVQLGMGTADVQIPMTLMLIKEVTIKGSFRYGPGDYPFAITLVAQGKVDLRPLVTHRFPFNQAIKAFKATQTGKSEDGKSVIKAIISGPDVLPDDHM</sequence>
<dbReference type="Proteomes" id="UP000886501">
    <property type="component" value="Unassembled WGS sequence"/>
</dbReference>
<proteinExistence type="predicted"/>
<dbReference type="EMBL" id="MU117965">
    <property type="protein sequence ID" value="KAF9653089.1"/>
    <property type="molecule type" value="Genomic_DNA"/>
</dbReference>
<comment type="caution">
    <text evidence="1">The sequence shown here is derived from an EMBL/GenBank/DDBJ whole genome shotgun (WGS) entry which is preliminary data.</text>
</comment>
<protein>
    <submittedName>
        <fullName evidence="1">Xylitol dehydrogenase</fullName>
    </submittedName>
</protein>
<reference evidence="1" key="2">
    <citation type="journal article" date="2020" name="Nat. Commun.">
        <title>Large-scale genome sequencing of mycorrhizal fungi provides insights into the early evolution of symbiotic traits.</title>
        <authorList>
            <person name="Miyauchi S."/>
            <person name="Kiss E."/>
            <person name="Kuo A."/>
            <person name="Drula E."/>
            <person name="Kohler A."/>
            <person name="Sanchez-Garcia M."/>
            <person name="Morin E."/>
            <person name="Andreopoulos B."/>
            <person name="Barry K.W."/>
            <person name="Bonito G."/>
            <person name="Buee M."/>
            <person name="Carver A."/>
            <person name="Chen C."/>
            <person name="Cichocki N."/>
            <person name="Clum A."/>
            <person name="Culley D."/>
            <person name="Crous P.W."/>
            <person name="Fauchery L."/>
            <person name="Girlanda M."/>
            <person name="Hayes R.D."/>
            <person name="Keri Z."/>
            <person name="LaButti K."/>
            <person name="Lipzen A."/>
            <person name="Lombard V."/>
            <person name="Magnuson J."/>
            <person name="Maillard F."/>
            <person name="Murat C."/>
            <person name="Nolan M."/>
            <person name="Ohm R.A."/>
            <person name="Pangilinan J."/>
            <person name="Pereira M.F."/>
            <person name="Perotto S."/>
            <person name="Peter M."/>
            <person name="Pfister S."/>
            <person name="Riley R."/>
            <person name="Sitrit Y."/>
            <person name="Stielow J.B."/>
            <person name="Szollosi G."/>
            <person name="Zifcakova L."/>
            <person name="Stursova M."/>
            <person name="Spatafora J.W."/>
            <person name="Tedersoo L."/>
            <person name="Vaario L.M."/>
            <person name="Yamada A."/>
            <person name="Yan M."/>
            <person name="Wang P."/>
            <person name="Xu J."/>
            <person name="Bruns T."/>
            <person name="Baldrian P."/>
            <person name="Vilgalys R."/>
            <person name="Dunand C."/>
            <person name="Henrissat B."/>
            <person name="Grigoriev I.V."/>
            <person name="Hibbett D."/>
            <person name="Nagy L.G."/>
            <person name="Martin F.M."/>
        </authorList>
    </citation>
    <scope>NUCLEOTIDE SEQUENCE</scope>
    <source>
        <strain evidence="1">P2</strain>
    </source>
</reference>
<accession>A0ACB6ZU28</accession>
<evidence type="ECO:0000313" key="2">
    <source>
        <dbReference type="Proteomes" id="UP000886501"/>
    </source>
</evidence>
<reference evidence="1" key="1">
    <citation type="submission" date="2019-10" db="EMBL/GenBank/DDBJ databases">
        <authorList>
            <consortium name="DOE Joint Genome Institute"/>
            <person name="Kuo A."/>
            <person name="Miyauchi S."/>
            <person name="Kiss E."/>
            <person name="Drula E."/>
            <person name="Kohler A."/>
            <person name="Sanchez-Garcia M."/>
            <person name="Andreopoulos B."/>
            <person name="Barry K.W."/>
            <person name="Bonito G."/>
            <person name="Buee M."/>
            <person name="Carver A."/>
            <person name="Chen C."/>
            <person name="Cichocki N."/>
            <person name="Clum A."/>
            <person name="Culley D."/>
            <person name="Crous P.W."/>
            <person name="Fauchery L."/>
            <person name="Girlanda M."/>
            <person name="Hayes R."/>
            <person name="Keri Z."/>
            <person name="Labutti K."/>
            <person name="Lipzen A."/>
            <person name="Lombard V."/>
            <person name="Magnuson J."/>
            <person name="Maillard F."/>
            <person name="Morin E."/>
            <person name="Murat C."/>
            <person name="Nolan M."/>
            <person name="Ohm R."/>
            <person name="Pangilinan J."/>
            <person name="Pereira M."/>
            <person name="Perotto S."/>
            <person name="Peter M."/>
            <person name="Riley R."/>
            <person name="Sitrit Y."/>
            <person name="Stielow B."/>
            <person name="Szollosi G."/>
            <person name="Zifcakova L."/>
            <person name="Stursova M."/>
            <person name="Spatafora J.W."/>
            <person name="Tedersoo L."/>
            <person name="Vaario L.-M."/>
            <person name="Yamada A."/>
            <person name="Yan M."/>
            <person name="Wang P."/>
            <person name="Xu J."/>
            <person name="Bruns T."/>
            <person name="Baldrian P."/>
            <person name="Vilgalys R."/>
            <person name="Henrissat B."/>
            <person name="Grigoriev I.V."/>
            <person name="Hibbett D."/>
            <person name="Nagy L.G."/>
            <person name="Martin F.M."/>
        </authorList>
    </citation>
    <scope>NUCLEOTIDE SEQUENCE</scope>
    <source>
        <strain evidence="1">P2</strain>
    </source>
</reference>
<gene>
    <name evidence="1" type="ORF">BDM02DRAFT_2100483</name>
</gene>
<keyword evidence="2" id="KW-1185">Reference proteome</keyword>
<evidence type="ECO:0000313" key="1">
    <source>
        <dbReference type="EMBL" id="KAF9653089.1"/>
    </source>
</evidence>
<organism evidence="1 2">
    <name type="scientific">Thelephora ganbajun</name>
    <name type="common">Ganba fungus</name>
    <dbReference type="NCBI Taxonomy" id="370292"/>
    <lineage>
        <taxon>Eukaryota</taxon>
        <taxon>Fungi</taxon>
        <taxon>Dikarya</taxon>
        <taxon>Basidiomycota</taxon>
        <taxon>Agaricomycotina</taxon>
        <taxon>Agaricomycetes</taxon>
        <taxon>Thelephorales</taxon>
        <taxon>Thelephoraceae</taxon>
        <taxon>Thelephora</taxon>
    </lineage>
</organism>